<protein>
    <submittedName>
        <fullName evidence="1">Uncharacterized protein</fullName>
    </submittedName>
</protein>
<evidence type="ECO:0000313" key="1">
    <source>
        <dbReference type="EMBL" id="KKM02915.1"/>
    </source>
</evidence>
<proteinExistence type="predicted"/>
<accession>A0A0F9GVR5</accession>
<dbReference type="AlphaFoldDB" id="A0A0F9GVR5"/>
<organism evidence="1">
    <name type="scientific">marine sediment metagenome</name>
    <dbReference type="NCBI Taxonomy" id="412755"/>
    <lineage>
        <taxon>unclassified sequences</taxon>
        <taxon>metagenomes</taxon>
        <taxon>ecological metagenomes</taxon>
    </lineage>
</organism>
<gene>
    <name evidence="1" type="ORF">LCGC14_1779690</name>
</gene>
<sequence length="113" mass="12845">MTALRYPDHTPNESVEGLLINLCEDCVMAHAGNDTPDAQFETCPEWEGWDFESVYADDDTERYYEPLSHFSKVPCDGCHSTLYGTHYDHVAVRSMQQSESVIRLASQPDTVNR</sequence>
<name>A0A0F9GVR5_9ZZZZ</name>
<reference evidence="1" key="1">
    <citation type="journal article" date="2015" name="Nature">
        <title>Complex archaea that bridge the gap between prokaryotes and eukaryotes.</title>
        <authorList>
            <person name="Spang A."/>
            <person name="Saw J.H."/>
            <person name="Jorgensen S.L."/>
            <person name="Zaremba-Niedzwiedzka K."/>
            <person name="Martijn J."/>
            <person name="Lind A.E."/>
            <person name="van Eijk R."/>
            <person name="Schleper C."/>
            <person name="Guy L."/>
            <person name="Ettema T.J."/>
        </authorList>
    </citation>
    <scope>NUCLEOTIDE SEQUENCE</scope>
</reference>
<dbReference type="EMBL" id="LAZR01016808">
    <property type="protein sequence ID" value="KKM02915.1"/>
    <property type="molecule type" value="Genomic_DNA"/>
</dbReference>
<comment type="caution">
    <text evidence="1">The sequence shown here is derived from an EMBL/GenBank/DDBJ whole genome shotgun (WGS) entry which is preliminary data.</text>
</comment>